<evidence type="ECO:0000313" key="3">
    <source>
        <dbReference type="Proteomes" id="UP000277671"/>
    </source>
</evidence>
<evidence type="ECO:0000313" key="2">
    <source>
        <dbReference type="EMBL" id="RKR88325.1"/>
    </source>
</evidence>
<dbReference type="Proteomes" id="UP000277671">
    <property type="component" value="Unassembled WGS sequence"/>
</dbReference>
<dbReference type="AlphaFoldDB" id="A0A495JHU0"/>
<evidence type="ECO:0000256" key="1">
    <source>
        <dbReference type="SAM" id="MobiDB-lite"/>
    </source>
</evidence>
<accession>A0A495JHU0</accession>
<organism evidence="2 3">
    <name type="scientific">Micromonospora pisi</name>
    <dbReference type="NCBI Taxonomy" id="589240"/>
    <lineage>
        <taxon>Bacteria</taxon>
        <taxon>Bacillati</taxon>
        <taxon>Actinomycetota</taxon>
        <taxon>Actinomycetes</taxon>
        <taxon>Micromonosporales</taxon>
        <taxon>Micromonosporaceae</taxon>
        <taxon>Micromonospora</taxon>
    </lineage>
</organism>
<feature type="region of interest" description="Disordered" evidence="1">
    <location>
        <begin position="1"/>
        <end position="22"/>
    </location>
</feature>
<dbReference type="EMBL" id="RBKT01000001">
    <property type="protein sequence ID" value="RKR88325.1"/>
    <property type="molecule type" value="Genomic_DNA"/>
</dbReference>
<sequence length="53" mass="6480">MRHTNQSTDHRRSGNANPTRRHRFVLVGQKDFYDPRNPADLAEYRMVVRYRHR</sequence>
<gene>
    <name evidence="2" type="ORF">BDK92_2636</name>
</gene>
<name>A0A495JHU0_9ACTN</name>
<dbReference type="RefSeq" id="WP_170208567.1">
    <property type="nucleotide sequence ID" value="NZ_RBKT01000001.1"/>
</dbReference>
<protein>
    <submittedName>
        <fullName evidence="2">Uncharacterized protein</fullName>
    </submittedName>
</protein>
<keyword evidence="3" id="KW-1185">Reference proteome</keyword>
<reference evidence="2 3" key="1">
    <citation type="submission" date="2018-10" db="EMBL/GenBank/DDBJ databases">
        <title>Sequencing the genomes of 1000 actinobacteria strains.</title>
        <authorList>
            <person name="Klenk H.-P."/>
        </authorList>
    </citation>
    <scope>NUCLEOTIDE SEQUENCE [LARGE SCALE GENOMIC DNA]</scope>
    <source>
        <strain evidence="2 3">DSM 45175</strain>
    </source>
</reference>
<comment type="caution">
    <text evidence="2">The sequence shown here is derived from an EMBL/GenBank/DDBJ whole genome shotgun (WGS) entry which is preliminary data.</text>
</comment>
<proteinExistence type="predicted"/>